<evidence type="ECO:0000259" key="2">
    <source>
        <dbReference type="Pfam" id="PF13966"/>
    </source>
</evidence>
<keyword evidence="1" id="KW-0812">Transmembrane</keyword>
<feature type="domain" description="Reverse transcriptase zinc-binding" evidence="2">
    <location>
        <begin position="90"/>
        <end position="182"/>
    </location>
</feature>
<dbReference type="EMBL" id="OIVN01003976">
    <property type="protein sequence ID" value="SPD14680.1"/>
    <property type="molecule type" value="Genomic_DNA"/>
</dbReference>
<keyword evidence="1" id="KW-0472">Membrane</keyword>
<proteinExistence type="predicted"/>
<name>A0A2N9HSC8_FAGSY</name>
<keyword evidence="1" id="KW-1133">Transmembrane helix</keyword>
<dbReference type="AlphaFoldDB" id="A0A2N9HSC8"/>
<dbReference type="EMBL" id="OIVN01006488">
    <property type="protein sequence ID" value="SPD34076.1"/>
    <property type="molecule type" value="Genomic_DNA"/>
</dbReference>
<gene>
    <name evidence="3" type="ORF">FSB_LOCUS42562</name>
    <name evidence="4" type="ORF">FSB_LOCUS61958</name>
</gene>
<feature type="transmembrane region" description="Helical" evidence="1">
    <location>
        <begin position="65"/>
        <end position="84"/>
    </location>
</feature>
<protein>
    <recommendedName>
        <fullName evidence="2">Reverse transcriptase zinc-binding domain-containing protein</fullName>
    </recommendedName>
</protein>
<evidence type="ECO:0000313" key="4">
    <source>
        <dbReference type="EMBL" id="SPD34076.1"/>
    </source>
</evidence>
<dbReference type="Pfam" id="PF13966">
    <property type="entry name" value="zf-RVT"/>
    <property type="match status" value="1"/>
</dbReference>
<accession>A0A2N9HSC8</accession>
<reference evidence="3" key="1">
    <citation type="submission" date="2018-02" db="EMBL/GenBank/DDBJ databases">
        <authorList>
            <person name="Cohen D.B."/>
            <person name="Kent A.D."/>
        </authorList>
    </citation>
    <scope>NUCLEOTIDE SEQUENCE</scope>
</reference>
<evidence type="ECO:0000313" key="3">
    <source>
        <dbReference type="EMBL" id="SPD14680.1"/>
    </source>
</evidence>
<sequence>MGFCDLHAFNMALLAKQGWRLLHNPHSLFYRVFKAKYFHQSSFLQAKLGSHPSYIWTSFMAAQPLLKAFLWVMGLLVTIFFGTIHPKRTFTVASAYRQAIKTNDDTDVAEHSRASTTYQFWHGLWKAQVSKKCKQMMWRACRNTLPTLLTLGGCGVPIDATCKICSQSSETLTHALWRCPLAFAQCSTNEELQEWFMISWAVWDARNRYVFDNTQLQPTTILSTTLKYLEDFKKVVKSGASGFLSIA</sequence>
<evidence type="ECO:0000256" key="1">
    <source>
        <dbReference type="SAM" id="Phobius"/>
    </source>
</evidence>
<dbReference type="InterPro" id="IPR026960">
    <property type="entry name" value="RVT-Znf"/>
</dbReference>
<organism evidence="3">
    <name type="scientific">Fagus sylvatica</name>
    <name type="common">Beechnut</name>
    <dbReference type="NCBI Taxonomy" id="28930"/>
    <lineage>
        <taxon>Eukaryota</taxon>
        <taxon>Viridiplantae</taxon>
        <taxon>Streptophyta</taxon>
        <taxon>Embryophyta</taxon>
        <taxon>Tracheophyta</taxon>
        <taxon>Spermatophyta</taxon>
        <taxon>Magnoliopsida</taxon>
        <taxon>eudicotyledons</taxon>
        <taxon>Gunneridae</taxon>
        <taxon>Pentapetalae</taxon>
        <taxon>rosids</taxon>
        <taxon>fabids</taxon>
        <taxon>Fagales</taxon>
        <taxon>Fagaceae</taxon>
        <taxon>Fagus</taxon>
    </lineage>
</organism>